<dbReference type="Proteomes" id="UP001060170">
    <property type="component" value="Chromosome 2"/>
</dbReference>
<gene>
    <name evidence="1" type="ORF">MJO28_001725</name>
</gene>
<protein>
    <submittedName>
        <fullName evidence="1">Uncharacterized protein</fullName>
    </submittedName>
</protein>
<sequence length="65" mass="7941">MKNWWTGDKTTGTDTKNTHWRDRELSVQKEIRKIREKKRDTERGGKVIRKRKEKDEEEGKLDRID</sequence>
<reference evidence="2" key="1">
    <citation type="journal article" date="2018" name="BMC Genomics">
        <title>Genomic insights into host adaptation between the wheat stripe rust pathogen (Puccinia striiformis f. sp. tritici) and the barley stripe rust pathogen (Puccinia striiformis f. sp. hordei).</title>
        <authorList>
            <person name="Xia C."/>
            <person name="Wang M."/>
            <person name="Yin C."/>
            <person name="Cornejo O.E."/>
            <person name="Hulbert S.H."/>
            <person name="Chen X."/>
        </authorList>
    </citation>
    <scope>NUCLEOTIDE SEQUENCE [LARGE SCALE GENOMIC DNA]</scope>
    <source>
        <strain evidence="2">93-210</strain>
    </source>
</reference>
<evidence type="ECO:0000313" key="2">
    <source>
        <dbReference type="Proteomes" id="UP001060170"/>
    </source>
</evidence>
<dbReference type="EMBL" id="CM045866">
    <property type="protein sequence ID" value="KAI7961236.1"/>
    <property type="molecule type" value="Genomic_DNA"/>
</dbReference>
<comment type="caution">
    <text evidence="1">The sequence shown here is derived from an EMBL/GenBank/DDBJ whole genome shotgun (WGS) entry which is preliminary data.</text>
</comment>
<accession>A0ACC0EVW5</accession>
<proteinExistence type="predicted"/>
<reference evidence="2" key="2">
    <citation type="journal article" date="2018" name="Mol. Plant Microbe Interact.">
        <title>Genome sequence resources for the wheat stripe rust pathogen (Puccinia striiformis f. sp. tritici) and the barley stripe rust pathogen (Puccinia striiformis f. sp. hordei).</title>
        <authorList>
            <person name="Xia C."/>
            <person name="Wang M."/>
            <person name="Yin C."/>
            <person name="Cornejo O.E."/>
            <person name="Hulbert S.H."/>
            <person name="Chen X."/>
        </authorList>
    </citation>
    <scope>NUCLEOTIDE SEQUENCE [LARGE SCALE GENOMIC DNA]</scope>
    <source>
        <strain evidence="2">93-210</strain>
    </source>
</reference>
<name>A0ACC0EVW5_9BASI</name>
<reference evidence="1 2" key="3">
    <citation type="journal article" date="2022" name="Microbiol. Spectr.">
        <title>Folding features and dynamics of 3D genome architecture in plant fungal pathogens.</title>
        <authorList>
            <person name="Xia C."/>
        </authorList>
    </citation>
    <scope>NUCLEOTIDE SEQUENCE [LARGE SCALE GENOMIC DNA]</scope>
    <source>
        <strain evidence="1 2">93-210</strain>
    </source>
</reference>
<evidence type="ECO:0000313" key="1">
    <source>
        <dbReference type="EMBL" id="KAI7961236.1"/>
    </source>
</evidence>
<organism evidence="1 2">
    <name type="scientific">Puccinia striiformis f. sp. tritici</name>
    <dbReference type="NCBI Taxonomy" id="168172"/>
    <lineage>
        <taxon>Eukaryota</taxon>
        <taxon>Fungi</taxon>
        <taxon>Dikarya</taxon>
        <taxon>Basidiomycota</taxon>
        <taxon>Pucciniomycotina</taxon>
        <taxon>Pucciniomycetes</taxon>
        <taxon>Pucciniales</taxon>
        <taxon>Pucciniaceae</taxon>
        <taxon>Puccinia</taxon>
    </lineage>
</organism>
<keyword evidence="2" id="KW-1185">Reference proteome</keyword>